<organism evidence="2 3">
    <name type="scientific">Burkholderia cepacia</name>
    <name type="common">Pseudomonas cepacia</name>
    <dbReference type="NCBI Taxonomy" id="292"/>
    <lineage>
        <taxon>Bacteria</taxon>
        <taxon>Pseudomonadati</taxon>
        <taxon>Pseudomonadota</taxon>
        <taxon>Betaproteobacteria</taxon>
        <taxon>Burkholderiales</taxon>
        <taxon>Burkholderiaceae</taxon>
        <taxon>Burkholderia</taxon>
        <taxon>Burkholderia cepacia complex</taxon>
    </lineage>
</organism>
<sequence length="122" mass="12997">MFFSLSSDGANRRHMDPTTHAAPGRAGAHGHRCPPAARRAMTHAPAWFAHHATPTRHLPCAAATVAIAVAARFSYESSRNGSKNQIVLIDLLSPPDHNVTISDDISAPRPARLPVSHGVLLS</sequence>
<reference evidence="2 3" key="1">
    <citation type="submission" date="2018-06" db="EMBL/GenBank/DDBJ databases">
        <title>Towards the identification of Burkholderia cepacia strain which caused fatal septicemia.</title>
        <authorList>
            <person name="Bui L.A.T."/>
            <person name="Zakharova I.B."/>
            <person name="Shpak I.M."/>
            <person name="Teteryatnikova N."/>
            <person name="Ustinov D.V."/>
            <person name="Kuzyutina Y.A."/>
            <person name="Nguyen H.N."/>
            <person name="Antonov A.S."/>
            <person name="Avdyusheva E.F."/>
            <person name="Victorov D.V."/>
        </authorList>
    </citation>
    <scope>NUCLEOTIDE SEQUENCE [LARGE SCALE GENOMIC DNA]</scope>
    <source>
        <strain evidence="2 3">PT02</strain>
    </source>
</reference>
<accession>A0AAQ0JIY1</accession>
<dbReference type="GeneID" id="56660772"/>
<evidence type="ECO:0000313" key="3">
    <source>
        <dbReference type="Proteomes" id="UP000248899"/>
    </source>
</evidence>
<protein>
    <submittedName>
        <fullName evidence="2">Uncharacterized protein</fullName>
    </submittedName>
</protein>
<feature type="region of interest" description="Disordered" evidence="1">
    <location>
        <begin position="1"/>
        <end position="35"/>
    </location>
</feature>
<dbReference type="Proteomes" id="UP000248899">
    <property type="component" value="Unassembled WGS sequence"/>
</dbReference>
<proteinExistence type="predicted"/>
<evidence type="ECO:0000256" key="1">
    <source>
        <dbReference type="SAM" id="MobiDB-lite"/>
    </source>
</evidence>
<name>A0AAQ0JIY1_BURCE</name>
<evidence type="ECO:0000313" key="2">
    <source>
        <dbReference type="EMBL" id="RAQ08141.1"/>
    </source>
</evidence>
<dbReference type="AlphaFoldDB" id="A0AAQ0JIY1"/>
<dbReference type="RefSeq" id="WP_059685565.1">
    <property type="nucleotide sequence ID" value="NZ_CP045235.1"/>
</dbReference>
<comment type="caution">
    <text evidence="2">The sequence shown here is derived from an EMBL/GenBank/DDBJ whole genome shotgun (WGS) entry which is preliminary data.</text>
</comment>
<gene>
    <name evidence="2" type="ORF">DPR02_19170</name>
</gene>
<dbReference type="EMBL" id="QLUZ01000010">
    <property type="protein sequence ID" value="RAQ08141.1"/>
    <property type="molecule type" value="Genomic_DNA"/>
</dbReference>